<evidence type="ECO:0000256" key="1">
    <source>
        <dbReference type="SAM" id="MobiDB-lite"/>
    </source>
</evidence>
<feature type="region of interest" description="Disordered" evidence="1">
    <location>
        <begin position="315"/>
        <end position="346"/>
    </location>
</feature>
<evidence type="ECO:0000259" key="2">
    <source>
        <dbReference type="SMART" id="SM00666"/>
    </source>
</evidence>
<dbReference type="Gene3D" id="3.10.20.90">
    <property type="entry name" value="Phosphatidylinositol 3-kinase Catalytic Subunit, Chain A, domain 1"/>
    <property type="match status" value="1"/>
</dbReference>
<reference evidence="4" key="5">
    <citation type="journal article" date="2018" name="Nat. Plants">
        <title>Whole-genome landscape of Medicago truncatula symbiotic genes.</title>
        <authorList>
            <person name="Pecrix Y."/>
            <person name="Gamas P."/>
            <person name="Carrere S."/>
        </authorList>
    </citation>
    <scope>NUCLEOTIDE SEQUENCE</scope>
    <source>
        <tissue evidence="4">Leaves</tissue>
    </source>
</reference>
<dbReference type="KEGG" id="mtr:25502284"/>
<dbReference type="Pfam" id="PF00564">
    <property type="entry name" value="PB1"/>
    <property type="match status" value="1"/>
</dbReference>
<dbReference type="EMBL" id="PSQE01000008">
    <property type="protein sequence ID" value="RHN43855.1"/>
    <property type="molecule type" value="Genomic_DNA"/>
</dbReference>
<evidence type="ECO:0000313" key="4">
    <source>
        <dbReference type="EMBL" id="RHN43855.1"/>
    </source>
</evidence>
<dbReference type="SMART" id="SM00666">
    <property type="entry name" value="PB1"/>
    <property type="match status" value="1"/>
</dbReference>
<reference evidence="7" key="4">
    <citation type="journal article" date="2018" name="Nat. Plants">
        <title>Whole-genome landscape of Medicago truncatula symbiotic genes.</title>
        <authorList>
            <person name="Pecrix Y."/>
            <person name="Staton S.E."/>
            <person name="Sallet E."/>
            <person name="Lelandais-Briere C."/>
            <person name="Moreau S."/>
            <person name="Carrere S."/>
            <person name="Blein T."/>
            <person name="Jardinaud M.F."/>
            <person name="Latrasse D."/>
            <person name="Zouine M."/>
            <person name="Zahm M."/>
            <person name="Kreplak J."/>
            <person name="Mayjonade B."/>
            <person name="Satge C."/>
            <person name="Perez M."/>
            <person name="Cauet S."/>
            <person name="Marande W."/>
            <person name="Chantry-Darmon C."/>
            <person name="Lopez-Roques C."/>
            <person name="Bouchez O."/>
            <person name="Berard A."/>
            <person name="Debelle F."/>
            <person name="Munos S."/>
            <person name="Bendahmane A."/>
            <person name="Berges H."/>
            <person name="Niebel A."/>
            <person name="Buitink J."/>
            <person name="Frugier F."/>
            <person name="Benhamed M."/>
            <person name="Crespi M."/>
            <person name="Gouzy J."/>
            <person name="Gamas P."/>
        </authorList>
    </citation>
    <scope>NUCLEOTIDE SEQUENCE [LARGE SCALE GENOMIC DNA]</scope>
    <source>
        <strain evidence="7">cv. Jemalong A17</strain>
    </source>
</reference>
<dbReference type="AlphaFoldDB" id="A0A072U6F5"/>
<keyword evidence="6" id="KW-1185">Reference proteome</keyword>
<accession>A0A072U6F5</accession>
<proteinExistence type="predicted"/>
<dbReference type="InterPro" id="IPR000270">
    <property type="entry name" value="PB1_dom"/>
</dbReference>
<dbReference type="PANTHER" id="PTHR31066">
    <property type="entry name" value="OS05G0427100 PROTEIN-RELATED"/>
    <property type="match status" value="1"/>
</dbReference>
<dbReference type="EnsemblPlants" id="KEH21405">
    <property type="protein sequence ID" value="KEH21405"/>
    <property type="gene ID" value="MTR_8g106245"/>
</dbReference>
<dbReference type="CDD" id="cd06410">
    <property type="entry name" value="PB1_UP2"/>
    <property type="match status" value="1"/>
</dbReference>
<feature type="compositionally biased region" description="Low complexity" evidence="1">
    <location>
        <begin position="1"/>
        <end position="12"/>
    </location>
</feature>
<dbReference type="STRING" id="3880.A0A072U6F5"/>
<evidence type="ECO:0000313" key="3">
    <source>
        <dbReference type="EMBL" id="KEH21405.1"/>
    </source>
</evidence>
<protein>
    <submittedName>
        <fullName evidence="3">Octicosapeptide/phox/Bem1p family protein</fullName>
    </submittedName>
    <submittedName>
        <fullName evidence="4">Putative PB1 domain-containing protein</fullName>
    </submittedName>
</protein>
<reference evidence="5" key="3">
    <citation type="submission" date="2015-04" db="UniProtKB">
        <authorList>
            <consortium name="EnsemblPlants"/>
        </authorList>
    </citation>
    <scope>IDENTIFICATION</scope>
    <source>
        <strain evidence="5">cv. Jemalong A17</strain>
    </source>
</reference>
<evidence type="ECO:0000313" key="6">
    <source>
        <dbReference type="Proteomes" id="UP000002051"/>
    </source>
</evidence>
<dbReference type="SUPFAM" id="SSF54277">
    <property type="entry name" value="CAD &amp; PB1 domains"/>
    <property type="match status" value="1"/>
</dbReference>
<evidence type="ECO:0000313" key="7">
    <source>
        <dbReference type="Proteomes" id="UP000265566"/>
    </source>
</evidence>
<organism evidence="3 6">
    <name type="scientific">Medicago truncatula</name>
    <name type="common">Barrel medic</name>
    <name type="synonym">Medicago tribuloides</name>
    <dbReference type="NCBI Taxonomy" id="3880"/>
    <lineage>
        <taxon>Eukaryota</taxon>
        <taxon>Viridiplantae</taxon>
        <taxon>Streptophyta</taxon>
        <taxon>Embryophyta</taxon>
        <taxon>Tracheophyta</taxon>
        <taxon>Spermatophyta</taxon>
        <taxon>Magnoliopsida</taxon>
        <taxon>eudicotyledons</taxon>
        <taxon>Gunneridae</taxon>
        <taxon>Pentapetalae</taxon>
        <taxon>rosids</taxon>
        <taxon>fabids</taxon>
        <taxon>Fabales</taxon>
        <taxon>Fabaceae</taxon>
        <taxon>Papilionoideae</taxon>
        <taxon>50 kb inversion clade</taxon>
        <taxon>NPAAA clade</taxon>
        <taxon>Hologalegina</taxon>
        <taxon>IRL clade</taxon>
        <taxon>Trifolieae</taxon>
        <taxon>Medicago</taxon>
    </lineage>
</organism>
<sequence>MMDPSSPSISISQKQHPLPFPESVSALPSSPRHHYHNDTSDLLLIPHVPGSKLRLMCSYGGHIMPRDNSLYYVGGDTRIVAVDRHSSLSHLFSHLSRTLLHGRRPFTLKYHLPNEDLDNLITVSTDEDLQNMIDEYDRLSSNPSPSPSRLRLFLFFSKPDTAVSMGNGHFYNHAWFVEALNNSGILSRVVSDSAAAVDNCLLNLDDYDISASSNDENTNNNVIKEHLIDVDYSVPVEEEEEKNMFNYSIANLRVRVDHDDDGSGVKQEQRLRMEQQHENNFDNVKQQNDPFLESSYCHDGRAGYDFINRVVSDDRKPPLPSLIVQPRTTGASLGLPSPDSLASDSSVASACVDNKDTTLSNNIKSEVFDQNQQGEQAKDLDYTPPQQQLNQNQQPQTYQQHQFVYIHRPIGTGQVPLSSYYPVYAPPSQSHQLHQYPVYVMPIGHGSTQPYNMALQSNLSDTNVVASTMPLIPQSVVPEVNPSVYKTPMASNPSFIQVLSNQYQQQYVSLSQNIHHPPQKTIYGYEYGGGGATQEQVYYTQQQPANANAPPQYQSMTPAPAVAALLDVSKQFPIDNNIQQQNRTSQQV</sequence>
<dbReference type="Gramene" id="rna50487">
    <property type="protein sequence ID" value="RHN43855.1"/>
    <property type="gene ID" value="gene50487"/>
</dbReference>
<reference evidence="3 6" key="2">
    <citation type="journal article" date="2014" name="BMC Genomics">
        <title>An improved genome release (version Mt4.0) for the model legume Medicago truncatula.</title>
        <authorList>
            <person name="Tang H."/>
            <person name="Krishnakumar V."/>
            <person name="Bidwell S."/>
            <person name="Rosen B."/>
            <person name="Chan A."/>
            <person name="Zhou S."/>
            <person name="Gentzbittel L."/>
            <person name="Childs K.L."/>
            <person name="Yandell M."/>
            <person name="Gundlach H."/>
            <person name="Mayer K.F."/>
            <person name="Schwartz D.C."/>
            <person name="Town C.D."/>
        </authorList>
    </citation>
    <scope>GENOME REANNOTATION</scope>
    <source>
        <strain evidence="3">A17</strain>
        <strain evidence="5 6">cv. Jemalong A17</strain>
    </source>
</reference>
<dbReference type="InterPro" id="IPR053198">
    <property type="entry name" value="Gynoecium_Dev_Regulator"/>
</dbReference>
<dbReference type="OrthoDB" id="1427260at2759"/>
<dbReference type="HOGENOM" id="CLU_028940_0_0_1"/>
<evidence type="ECO:0000313" key="5">
    <source>
        <dbReference type="EnsemblPlants" id="KEH21405"/>
    </source>
</evidence>
<dbReference type="Proteomes" id="UP000265566">
    <property type="component" value="Chromosome 8"/>
</dbReference>
<dbReference type="EMBL" id="CM001224">
    <property type="protein sequence ID" value="KEH21405.1"/>
    <property type="molecule type" value="Genomic_DNA"/>
</dbReference>
<dbReference type="Proteomes" id="UP000002051">
    <property type="component" value="Chromosome 8"/>
</dbReference>
<feature type="compositionally biased region" description="Low complexity" evidence="1">
    <location>
        <begin position="330"/>
        <end position="346"/>
    </location>
</feature>
<gene>
    <name evidence="5" type="primary">25502284</name>
    <name evidence="3" type="ordered locus">MTR_8g106245</name>
    <name evidence="4" type="ORF">MtrunA17_Chr8g0392371</name>
</gene>
<name>A0A072U6F5_MEDTR</name>
<feature type="region of interest" description="Disordered" evidence="1">
    <location>
        <begin position="1"/>
        <end position="33"/>
    </location>
</feature>
<reference evidence="3 6" key="1">
    <citation type="journal article" date="2011" name="Nature">
        <title>The Medicago genome provides insight into the evolution of rhizobial symbioses.</title>
        <authorList>
            <person name="Young N.D."/>
            <person name="Debelle F."/>
            <person name="Oldroyd G.E."/>
            <person name="Geurts R."/>
            <person name="Cannon S.B."/>
            <person name="Udvardi M.K."/>
            <person name="Benedito V.A."/>
            <person name="Mayer K.F."/>
            <person name="Gouzy J."/>
            <person name="Schoof H."/>
            <person name="Van de Peer Y."/>
            <person name="Proost S."/>
            <person name="Cook D.R."/>
            <person name="Meyers B.C."/>
            <person name="Spannagl M."/>
            <person name="Cheung F."/>
            <person name="De Mita S."/>
            <person name="Krishnakumar V."/>
            <person name="Gundlach H."/>
            <person name="Zhou S."/>
            <person name="Mudge J."/>
            <person name="Bharti A.K."/>
            <person name="Murray J.D."/>
            <person name="Naoumkina M.A."/>
            <person name="Rosen B."/>
            <person name="Silverstein K.A."/>
            <person name="Tang H."/>
            <person name="Rombauts S."/>
            <person name="Zhao P.X."/>
            <person name="Zhou P."/>
            <person name="Barbe V."/>
            <person name="Bardou P."/>
            <person name="Bechner M."/>
            <person name="Bellec A."/>
            <person name="Berger A."/>
            <person name="Berges H."/>
            <person name="Bidwell S."/>
            <person name="Bisseling T."/>
            <person name="Choisne N."/>
            <person name="Couloux A."/>
            <person name="Denny R."/>
            <person name="Deshpande S."/>
            <person name="Dai X."/>
            <person name="Doyle J.J."/>
            <person name="Dudez A.M."/>
            <person name="Farmer A.D."/>
            <person name="Fouteau S."/>
            <person name="Franken C."/>
            <person name="Gibelin C."/>
            <person name="Gish J."/>
            <person name="Goldstein S."/>
            <person name="Gonzalez A.J."/>
            <person name="Green P.J."/>
            <person name="Hallab A."/>
            <person name="Hartog M."/>
            <person name="Hua A."/>
            <person name="Humphray S.J."/>
            <person name="Jeong D.H."/>
            <person name="Jing Y."/>
            <person name="Jocker A."/>
            <person name="Kenton S.M."/>
            <person name="Kim D.J."/>
            <person name="Klee K."/>
            <person name="Lai H."/>
            <person name="Lang C."/>
            <person name="Lin S."/>
            <person name="Macmil S.L."/>
            <person name="Magdelenat G."/>
            <person name="Matthews L."/>
            <person name="McCorrison J."/>
            <person name="Monaghan E.L."/>
            <person name="Mun J.H."/>
            <person name="Najar F.Z."/>
            <person name="Nicholson C."/>
            <person name="Noirot C."/>
            <person name="O'Bleness M."/>
            <person name="Paule C.R."/>
            <person name="Poulain J."/>
            <person name="Prion F."/>
            <person name="Qin B."/>
            <person name="Qu C."/>
            <person name="Retzel E.F."/>
            <person name="Riddle C."/>
            <person name="Sallet E."/>
            <person name="Samain S."/>
            <person name="Samson N."/>
            <person name="Sanders I."/>
            <person name="Saurat O."/>
            <person name="Scarpelli C."/>
            <person name="Schiex T."/>
            <person name="Segurens B."/>
            <person name="Severin A.J."/>
            <person name="Sherrier D.J."/>
            <person name="Shi R."/>
            <person name="Sims S."/>
            <person name="Singer S.R."/>
            <person name="Sinharoy S."/>
            <person name="Sterck L."/>
            <person name="Viollet A."/>
            <person name="Wang B.B."/>
            <person name="Wang K."/>
            <person name="Wang M."/>
            <person name="Wang X."/>
            <person name="Warfsmann J."/>
            <person name="Weissenbach J."/>
            <person name="White D.D."/>
            <person name="White J.D."/>
            <person name="Wiley G.B."/>
            <person name="Wincker P."/>
            <person name="Xing Y."/>
            <person name="Yang L."/>
            <person name="Yao Z."/>
            <person name="Ying F."/>
            <person name="Zhai J."/>
            <person name="Zhou L."/>
            <person name="Zuber A."/>
            <person name="Denarie J."/>
            <person name="Dixon R.A."/>
            <person name="May G.D."/>
            <person name="Schwartz D.C."/>
            <person name="Rogers J."/>
            <person name="Quetier F."/>
            <person name="Town C.D."/>
            <person name="Roe B.A."/>
        </authorList>
    </citation>
    <scope>NUCLEOTIDE SEQUENCE [LARGE SCALE GENOMIC DNA]</scope>
    <source>
        <strain evidence="3">A17</strain>
        <strain evidence="5 6">cv. Jemalong A17</strain>
    </source>
</reference>
<dbReference type="PANTHER" id="PTHR31066:SF68">
    <property type="entry name" value="SERINE_THREONINE-PROTEIN KINASE YAKA-RELATED"/>
    <property type="match status" value="1"/>
</dbReference>
<feature type="domain" description="PB1" evidence="2">
    <location>
        <begin position="65"/>
        <end position="157"/>
    </location>
</feature>